<keyword evidence="2 4" id="KW-0863">Zinc-finger</keyword>
<dbReference type="SUPFAM" id="SSF57667">
    <property type="entry name" value="beta-beta-alpha zinc fingers"/>
    <property type="match status" value="1"/>
</dbReference>
<dbReference type="SMART" id="SM00451">
    <property type="entry name" value="ZnF_U1"/>
    <property type="match status" value="1"/>
</dbReference>
<dbReference type="Pfam" id="PF21884">
    <property type="entry name" value="ZUO1-like_ZHD"/>
    <property type="match status" value="1"/>
</dbReference>
<dbReference type="InterPro" id="IPR036236">
    <property type="entry name" value="Znf_C2H2_sf"/>
</dbReference>
<dbReference type="InterPro" id="IPR018253">
    <property type="entry name" value="DnaJ_domain_CS"/>
</dbReference>
<dbReference type="PROSITE" id="PS00028">
    <property type="entry name" value="ZINC_FINGER_C2H2_1"/>
    <property type="match status" value="2"/>
</dbReference>
<evidence type="ECO:0000313" key="8">
    <source>
        <dbReference type="EMBL" id="KZP27306.1"/>
    </source>
</evidence>
<keyword evidence="9" id="KW-1185">Reference proteome</keyword>
<organism evidence="8 9">
    <name type="scientific">Athelia psychrophila</name>
    <dbReference type="NCBI Taxonomy" id="1759441"/>
    <lineage>
        <taxon>Eukaryota</taxon>
        <taxon>Fungi</taxon>
        <taxon>Dikarya</taxon>
        <taxon>Basidiomycota</taxon>
        <taxon>Agaricomycotina</taxon>
        <taxon>Agaricomycetes</taxon>
        <taxon>Agaricomycetidae</taxon>
        <taxon>Atheliales</taxon>
        <taxon>Atheliaceae</taxon>
        <taxon>Athelia</taxon>
    </lineage>
</organism>
<dbReference type="GO" id="GO:0008270">
    <property type="term" value="F:zinc ion binding"/>
    <property type="evidence" value="ECO:0007669"/>
    <property type="project" value="UniProtKB-KW"/>
</dbReference>
<evidence type="ECO:0000256" key="2">
    <source>
        <dbReference type="ARBA" id="ARBA00022771"/>
    </source>
</evidence>
<dbReference type="PROSITE" id="PS50157">
    <property type="entry name" value="ZINC_FINGER_C2H2_2"/>
    <property type="match status" value="1"/>
</dbReference>
<dbReference type="PANTHER" id="PTHR44029:SF1">
    <property type="entry name" value="DNAJ HOMOLOG SUBFAMILY C MEMBER 21"/>
    <property type="match status" value="1"/>
</dbReference>
<dbReference type="InterPro" id="IPR001623">
    <property type="entry name" value="DnaJ_domain"/>
</dbReference>
<keyword evidence="3" id="KW-0862">Zinc</keyword>
<evidence type="ECO:0000256" key="5">
    <source>
        <dbReference type="SAM" id="MobiDB-lite"/>
    </source>
</evidence>
<feature type="domain" description="J" evidence="6">
    <location>
        <begin position="22"/>
        <end position="88"/>
    </location>
</feature>
<accession>A0A166QLV5</accession>
<evidence type="ECO:0000256" key="3">
    <source>
        <dbReference type="ARBA" id="ARBA00022833"/>
    </source>
</evidence>
<dbReference type="InterPro" id="IPR003604">
    <property type="entry name" value="Matrin/U1-like-C_Znf_C2H2"/>
</dbReference>
<feature type="region of interest" description="Disordered" evidence="5">
    <location>
        <begin position="579"/>
        <end position="654"/>
    </location>
</feature>
<evidence type="ECO:0000256" key="4">
    <source>
        <dbReference type="PROSITE-ProRule" id="PRU00042"/>
    </source>
</evidence>
<name>A0A166QLV5_9AGAM</name>
<evidence type="ECO:0008006" key="10">
    <source>
        <dbReference type="Google" id="ProtNLM"/>
    </source>
</evidence>
<feature type="region of interest" description="Disordered" evidence="5">
    <location>
        <begin position="340"/>
        <end position="557"/>
    </location>
</feature>
<dbReference type="InterPro" id="IPR036869">
    <property type="entry name" value="J_dom_sf"/>
</dbReference>
<feature type="compositionally biased region" description="Polar residues" evidence="5">
    <location>
        <begin position="273"/>
        <end position="288"/>
    </location>
</feature>
<dbReference type="Proteomes" id="UP000076532">
    <property type="component" value="Unassembled WGS sequence"/>
</dbReference>
<dbReference type="InterPro" id="IPR013087">
    <property type="entry name" value="Znf_C2H2_type"/>
</dbReference>
<dbReference type="EMBL" id="KV417509">
    <property type="protein sequence ID" value="KZP27306.1"/>
    <property type="molecule type" value="Genomic_DNA"/>
</dbReference>
<reference evidence="8 9" key="1">
    <citation type="journal article" date="2016" name="Mol. Biol. Evol.">
        <title>Comparative Genomics of Early-Diverging Mushroom-Forming Fungi Provides Insights into the Origins of Lignocellulose Decay Capabilities.</title>
        <authorList>
            <person name="Nagy L.G."/>
            <person name="Riley R."/>
            <person name="Tritt A."/>
            <person name="Adam C."/>
            <person name="Daum C."/>
            <person name="Floudas D."/>
            <person name="Sun H."/>
            <person name="Yadav J.S."/>
            <person name="Pangilinan J."/>
            <person name="Larsson K.H."/>
            <person name="Matsuura K."/>
            <person name="Barry K."/>
            <person name="Labutti K."/>
            <person name="Kuo R."/>
            <person name="Ohm R.A."/>
            <person name="Bhattacharya S.S."/>
            <person name="Shirouzu T."/>
            <person name="Yoshinaga Y."/>
            <person name="Martin F.M."/>
            <person name="Grigoriev I.V."/>
            <person name="Hibbett D.S."/>
        </authorList>
    </citation>
    <scope>NUCLEOTIDE SEQUENCE [LARGE SCALE GENOMIC DNA]</scope>
    <source>
        <strain evidence="8 9">CBS 109695</strain>
    </source>
</reference>
<keyword evidence="1" id="KW-0479">Metal-binding</keyword>
<dbReference type="Pfam" id="PF00226">
    <property type="entry name" value="DnaJ"/>
    <property type="match status" value="1"/>
</dbReference>
<dbReference type="GO" id="GO:0005737">
    <property type="term" value="C:cytoplasm"/>
    <property type="evidence" value="ECO:0007669"/>
    <property type="project" value="TreeGrafter"/>
</dbReference>
<dbReference type="AlphaFoldDB" id="A0A166QLV5"/>
<dbReference type="GO" id="GO:0003676">
    <property type="term" value="F:nucleic acid binding"/>
    <property type="evidence" value="ECO:0007669"/>
    <property type="project" value="InterPro"/>
</dbReference>
<evidence type="ECO:0000259" key="7">
    <source>
        <dbReference type="PROSITE" id="PS50157"/>
    </source>
</evidence>
<dbReference type="STRING" id="436010.A0A166QLV5"/>
<dbReference type="OrthoDB" id="5894at2759"/>
<proteinExistence type="predicted"/>
<evidence type="ECO:0000256" key="1">
    <source>
        <dbReference type="ARBA" id="ARBA00022723"/>
    </source>
</evidence>
<dbReference type="SMART" id="SM00271">
    <property type="entry name" value="DnaJ"/>
    <property type="match status" value="1"/>
</dbReference>
<feature type="compositionally biased region" description="Basic and acidic residues" evidence="5">
    <location>
        <begin position="353"/>
        <end position="362"/>
    </location>
</feature>
<dbReference type="PROSITE" id="PS00636">
    <property type="entry name" value="DNAJ_1"/>
    <property type="match status" value="1"/>
</dbReference>
<evidence type="ECO:0000313" key="9">
    <source>
        <dbReference type="Proteomes" id="UP000076532"/>
    </source>
</evidence>
<feature type="compositionally biased region" description="Acidic residues" evidence="5">
    <location>
        <begin position="363"/>
        <end position="411"/>
    </location>
</feature>
<dbReference type="PROSITE" id="PS50076">
    <property type="entry name" value="DNAJ_2"/>
    <property type="match status" value="1"/>
</dbReference>
<dbReference type="InterPro" id="IPR051964">
    <property type="entry name" value="Chaperone_stress_response"/>
</dbReference>
<dbReference type="Pfam" id="PF12171">
    <property type="entry name" value="zf-C2H2_jaz"/>
    <property type="match status" value="1"/>
</dbReference>
<dbReference type="Gene3D" id="1.10.287.110">
    <property type="entry name" value="DnaJ domain"/>
    <property type="match status" value="1"/>
</dbReference>
<feature type="domain" description="C2H2-type" evidence="7">
    <location>
        <begin position="327"/>
        <end position="356"/>
    </location>
</feature>
<dbReference type="SMART" id="SM00355">
    <property type="entry name" value="ZnF_C2H2"/>
    <property type="match status" value="2"/>
</dbReference>
<dbReference type="SUPFAM" id="SSF46565">
    <property type="entry name" value="Chaperone J-domain"/>
    <property type="match status" value="1"/>
</dbReference>
<dbReference type="Gene3D" id="3.30.160.60">
    <property type="entry name" value="Classic Zinc Finger"/>
    <property type="match status" value="1"/>
</dbReference>
<gene>
    <name evidence="8" type="ORF">FIBSPDRAFT_1040188</name>
</gene>
<dbReference type="InterPro" id="IPR054076">
    <property type="entry name" value="ZUO1-like_ZHD"/>
</dbReference>
<feature type="compositionally biased region" description="Basic and acidic residues" evidence="5">
    <location>
        <begin position="610"/>
        <end position="627"/>
    </location>
</feature>
<evidence type="ECO:0000259" key="6">
    <source>
        <dbReference type="PROSITE" id="PS50076"/>
    </source>
</evidence>
<sequence>MGQGESTGRGGGSGGGEAAVKDYYELLAVDESATGDEIKKAFRKLALIHHPDKNPDDVEGANDRFSELQQAYEVLSDDQERAWYDSHKASMVPEPDAETVFEDIRKGKAPSKTRDRGLTVRHLTPFFNPTIWKGFSDKEGSFFAIYRNLFSRLAHDESLLSDVEYPQFGESNWPWAGMTKADSDQTARTFYNAWINFATSKEFTWTEQWNLSEAPDRRVRRLMEKDNKKARDDARKEYNDMVRSLALFIRKRDPRYKAHLAQQAQRNLAAQNISRSGVSTPSASTQPKKQAAPLPDYIEQDWQKIHAEKLDDDLNWAAAEGDDAQEWECVACGKTFRSEAAWDSHERSKKHMKEVDRLRREMEEDEEELGLVDAEPELLELEAESVEDEDEEDEDEEDEEEGEEEEEEGEEAAVPPQSEASIEDVGTNPPAVLAAEPTPTDGENPGEAHETNDPTTGNGPADEDDEVIPRSQRKKAKRNAALQEMPTKTEKKSMARPMQFPDDPEVSREATPLDGTPMGSENATPEPGQQELSKRDKRKLREAKKAAQNENGTKQVCNACKEQFDSKTKLFAHINETGHAAAKGIVLEDDGNGRKKGKKDESGLAAAKGRLPEDDGKGRKKGKKDESGLAAAKGTSLREGDDEDRAKKGKRGKR</sequence>
<feature type="region of interest" description="Disordered" evidence="5">
    <location>
        <begin position="268"/>
        <end position="294"/>
    </location>
</feature>
<dbReference type="CDD" id="cd06257">
    <property type="entry name" value="DnaJ"/>
    <property type="match status" value="1"/>
</dbReference>
<protein>
    <recommendedName>
        <fullName evidence="10">DnaJ-domain-containing protein</fullName>
    </recommendedName>
</protein>
<dbReference type="PANTHER" id="PTHR44029">
    <property type="entry name" value="DNAJ HOMOLOG SUBFAMILY C MEMBER 21"/>
    <property type="match status" value="1"/>
</dbReference>
<dbReference type="PRINTS" id="PR00625">
    <property type="entry name" value="JDOMAIN"/>
</dbReference>
<dbReference type="InterPro" id="IPR022755">
    <property type="entry name" value="Znf_C2H2_jaz"/>
</dbReference>